<dbReference type="RefSeq" id="WP_155313988.1">
    <property type="nucleotide sequence ID" value="NZ_AP021879.1"/>
</dbReference>
<protein>
    <submittedName>
        <fullName evidence="6">O-methyltransferase</fullName>
    </submittedName>
</protein>
<proteinExistence type="predicted"/>
<evidence type="ECO:0000256" key="2">
    <source>
        <dbReference type="ARBA" id="ARBA00022679"/>
    </source>
</evidence>
<dbReference type="InterPro" id="IPR029063">
    <property type="entry name" value="SAM-dependent_MTases_sf"/>
</dbReference>
<accession>A0A5K8ANF6</accession>
<reference evidence="6 7" key="1">
    <citation type="submission" date="2019-11" db="EMBL/GenBank/DDBJ databases">
        <title>Comparative genomics of hydrocarbon-degrading Desulfosarcina strains.</title>
        <authorList>
            <person name="Watanabe M."/>
            <person name="Kojima H."/>
            <person name="Fukui M."/>
        </authorList>
    </citation>
    <scope>NUCLEOTIDE SEQUENCE [LARGE SCALE GENOMIC DNA]</scope>
    <source>
        <strain evidence="7">oXyS1</strain>
    </source>
</reference>
<evidence type="ECO:0000259" key="5">
    <source>
        <dbReference type="Pfam" id="PF08100"/>
    </source>
</evidence>
<dbReference type="EMBL" id="AP021879">
    <property type="protein sequence ID" value="BBO93400.1"/>
    <property type="molecule type" value="Genomic_DNA"/>
</dbReference>
<evidence type="ECO:0000313" key="7">
    <source>
        <dbReference type="Proteomes" id="UP000422108"/>
    </source>
</evidence>
<dbReference type="GO" id="GO:0032259">
    <property type="term" value="P:methylation"/>
    <property type="evidence" value="ECO:0007669"/>
    <property type="project" value="UniProtKB-KW"/>
</dbReference>
<dbReference type="Gene3D" id="3.40.50.150">
    <property type="entry name" value="Vaccinia Virus protein VP39"/>
    <property type="match status" value="1"/>
</dbReference>
<dbReference type="Pfam" id="PF08100">
    <property type="entry name" value="Dimerisation"/>
    <property type="match status" value="1"/>
</dbReference>
<dbReference type="GO" id="GO:0046983">
    <property type="term" value="F:protein dimerization activity"/>
    <property type="evidence" value="ECO:0007669"/>
    <property type="project" value="InterPro"/>
</dbReference>
<dbReference type="Gene3D" id="1.10.10.10">
    <property type="entry name" value="Winged helix-like DNA-binding domain superfamily/Winged helix DNA-binding domain"/>
    <property type="match status" value="1"/>
</dbReference>
<keyword evidence="2 6" id="KW-0808">Transferase</keyword>
<dbReference type="PANTHER" id="PTHR43712">
    <property type="entry name" value="PUTATIVE (AFU_ORTHOLOGUE AFUA_4G14580)-RELATED"/>
    <property type="match status" value="1"/>
</dbReference>
<feature type="domain" description="O-methyltransferase dimerisation" evidence="5">
    <location>
        <begin position="23"/>
        <end position="97"/>
    </location>
</feature>
<evidence type="ECO:0000259" key="4">
    <source>
        <dbReference type="Pfam" id="PF00891"/>
    </source>
</evidence>
<dbReference type="Proteomes" id="UP000422108">
    <property type="component" value="Chromosome"/>
</dbReference>
<dbReference type="Pfam" id="PF00891">
    <property type="entry name" value="Methyltransf_2"/>
    <property type="match status" value="1"/>
</dbReference>
<dbReference type="SUPFAM" id="SSF53335">
    <property type="entry name" value="S-adenosyl-L-methionine-dependent methyltransferases"/>
    <property type="match status" value="1"/>
</dbReference>
<sequence>MAMKDLLLMNLRLPAGIEKLDRVLEGYQAYQALHTALELGVFEFLDNRGPSNRNTIAEGIGINGMFARDFLDTLVDMGFLSIHTELYANTKAANDFLLRRSPFFQGEWIQRATRNSHWSNLTASLRREQPQKDNFNNGPSAAFLDALGQRALRGELQSVTETISNWEGFYGARRLLDIGGGHGLYAIALCQANPHLEATVLDKPFVLETTMRYVTDFGMQNRIVAQAGDITEDDFGSGYDIVIVSHLLYKFRKNLAPIFDNVCACLNPGGLLVSNHWFCAPGCVAEGSGVQELAKALQSFGHPLCHVEDFDNLFAAKGLQLQETHVVPTAFGSSRLSLAVKEAQTAIGEPQPSSCCC</sequence>
<gene>
    <name evidence="6" type="ORF">DSCOOX_65800</name>
</gene>
<evidence type="ECO:0000313" key="6">
    <source>
        <dbReference type="EMBL" id="BBO93400.1"/>
    </source>
</evidence>
<keyword evidence="1 6" id="KW-0489">Methyltransferase</keyword>
<dbReference type="InterPro" id="IPR036390">
    <property type="entry name" value="WH_DNA-bd_sf"/>
</dbReference>
<dbReference type="InterPro" id="IPR036388">
    <property type="entry name" value="WH-like_DNA-bd_sf"/>
</dbReference>
<evidence type="ECO:0000256" key="3">
    <source>
        <dbReference type="ARBA" id="ARBA00022691"/>
    </source>
</evidence>
<dbReference type="PROSITE" id="PS51683">
    <property type="entry name" value="SAM_OMT_II"/>
    <property type="match status" value="1"/>
</dbReference>
<dbReference type="GO" id="GO:0008171">
    <property type="term" value="F:O-methyltransferase activity"/>
    <property type="evidence" value="ECO:0007669"/>
    <property type="project" value="InterPro"/>
</dbReference>
<dbReference type="InterPro" id="IPR016461">
    <property type="entry name" value="COMT-like"/>
</dbReference>
<dbReference type="CDD" id="cd02440">
    <property type="entry name" value="AdoMet_MTases"/>
    <property type="match status" value="1"/>
</dbReference>
<evidence type="ECO:0000256" key="1">
    <source>
        <dbReference type="ARBA" id="ARBA00022603"/>
    </source>
</evidence>
<dbReference type="PANTHER" id="PTHR43712:SF2">
    <property type="entry name" value="O-METHYLTRANSFERASE CICE"/>
    <property type="match status" value="1"/>
</dbReference>
<dbReference type="InterPro" id="IPR012967">
    <property type="entry name" value="COMT_dimerisation"/>
</dbReference>
<dbReference type="AlphaFoldDB" id="A0A5K8ANF6"/>
<keyword evidence="3" id="KW-0949">S-adenosyl-L-methionine</keyword>
<dbReference type="SUPFAM" id="SSF46785">
    <property type="entry name" value="Winged helix' DNA-binding domain"/>
    <property type="match status" value="1"/>
</dbReference>
<organism evidence="6 7">
    <name type="scientific">Desulfosarcina ovata subsp. ovata</name>
    <dbReference type="NCBI Taxonomy" id="2752305"/>
    <lineage>
        <taxon>Bacteria</taxon>
        <taxon>Pseudomonadati</taxon>
        <taxon>Thermodesulfobacteriota</taxon>
        <taxon>Desulfobacteria</taxon>
        <taxon>Desulfobacterales</taxon>
        <taxon>Desulfosarcinaceae</taxon>
        <taxon>Desulfosarcina</taxon>
    </lineage>
</organism>
<dbReference type="InterPro" id="IPR001077">
    <property type="entry name" value="COMT_C"/>
</dbReference>
<name>A0A5K8ANF6_9BACT</name>
<keyword evidence="7" id="KW-1185">Reference proteome</keyword>
<feature type="domain" description="O-methyltransferase C-terminal" evidence="4">
    <location>
        <begin position="161"/>
        <end position="273"/>
    </location>
</feature>